<sequence>MKKSVLNATVLIVLILGGVATIESCKKSNDSSTVTPTSATVSALSCGSATFSASAVSGTAYTGTATVPYTGGNSVAYSAGSAIGSTGITGLTATLQAGTLASGAGNLAYAISGIPSGAGTASFALSFGGQTCSLALTVSSTSSGTTTTTNSSTVTTALSATTSSSASGVTQVVALAEAFKATLSSSQVTTMQLTYTKANAQKWSNLPAALSARNGINLGALTTTQLTAFRNLMQGLLALGVINEGYDEMIGNLVADDYLNTIGGGSDYGAGNYYLSFLGTPSTTGLWALLFTGHHYTQPYTFNAGAFTGVTPAFRGTEPQAAVTAANRTYQAFEQERVAFAAMLTGLSTAEQTTAKLSGTFSDLVLGPGQDGKFPATKSGLQVSGLSAANQALVLNAIKLYVNDLEASAAATVLAKYTSELANTYIAYSGTTVMSTQNDYVRIDGPSVWIEFSYQGGIIIKNTPHSHSVWRDHTSDYGGN</sequence>
<dbReference type="PANTHER" id="PTHR37489:SF1">
    <property type="entry name" value="DUF3500 DOMAIN-CONTAINING PROTEIN"/>
    <property type="match status" value="1"/>
</dbReference>
<dbReference type="InterPro" id="IPR021889">
    <property type="entry name" value="DUF3500"/>
</dbReference>
<dbReference type="Pfam" id="PF12006">
    <property type="entry name" value="DUF3500"/>
    <property type="match status" value="1"/>
</dbReference>
<reference evidence="2" key="1">
    <citation type="journal article" date="2019" name="Int. J. Syst. Evol. Microbiol.">
        <title>The Global Catalogue of Microorganisms (GCM) 10K type strain sequencing project: providing services to taxonomists for standard genome sequencing and annotation.</title>
        <authorList>
            <consortium name="The Broad Institute Genomics Platform"/>
            <consortium name="The Broad Institute Genome Sequencing Center for Infectious Disease"/>
            <person name="Wu L."/>
            <person name="Ma J."/>
        </authorList>
    </citation>
    <scope>NUCLEOTIDE SEQUENCE [LARGE SCALE GENOMIC DNA]</scope>
    <source>
        <strain evidence="2">KCTC 52490</strain>
    </source>
</reference>
<name>A0ABW6APE2_9BACT</name>
<gene>
    <name evidence="1" type="ORF">ACFS25_26535</name>
</gene>
<organism evidence="1 2">
    <name type="scientific">Spirosoma flavum</name>
    <dbReference type="NCBI Taxonomy" id="2048557"/>
    <lineage>
        <taxon>Bacteria</taxon>
        <taxon>Pseudomonadati</taxon>
        <taxon>Bacteroidota</taxon>
        <taxon>Cytophagia</taxon>
        <taxon>Cytophagales</taxon>
        <taxon>Cytophagaceae</taxon>
        <taxon>Spirosoma</taxon>
    </lineage>
</organism>
<accession>A0ABW6APE2</accession>
<dbReference type="PANTHER" id="PTHR37489">
    <property type="entry name" value="DUF3500 DOMAIN-CONTAINING PROTEIN"/>
    <property type="match status" value="1"/>
</dbReference>
<evidence type="ECO:0000313" key="1">
    <source>
        <dbReference type="EMBL" id="MFD2937359.1"/>
    </source>
</evidence>
<evidence type="ECO:0000313" key="2">
    <source>
        <dbReference type="Proteomes" id="UP001597512"/>
    </source>
</evidence>
<dbReference type="Proteomes" id="UP001597512">
    <property type="component" value="Unassembled WGS sequence"/>
</dbReference>
<dbReference type="RefSeq" id="WP_381507289.1">
    <property type="nucleotide sequence ID" value="NZ_JBHUOM010000025.1"/>
</dbReference>
<proteinExistence type="predicted"/>
<dbReference type="EMBL" id="JBHUOM010000025">
    <property type="protein sequence ID" value="MFD2937359.1"/>
    <property type="molecule type" value="Genomic_DNA"/>
</dbReference>
<comment type="caution">
    <text evidence="1">The sequence shown here is derived from an EMBL/GenBank/DDBJ whole genome shotgun (WGS) entry which is preliminary data.</text>
</comment>
<keyword evidence="2" id="KW-1185">Reference proteome</keyword>
<protein>
    <submittedName>
        <fullName evidence="1">DUF3500 domain-containing protein</fullName>
    </submittedName>
</protein>